<accession>V2WCH4</accession>
<dbReference type="OrthoDB" id="2953266at2759"/>
<dbReference type="HOGENOM" id="CLU_025147_0_0_1"/>
<dbReference type="Proteomes" id="UP000017559">
    <property type="component" value="Unassembled WGS sequence"/>
</dbReference>
<dbReference type="EMBL" id="AWSO01001286">
    <property type="protein sequence ID" value="ESK84528.1"/>
    <property type="molecule type" value="Genomic_DNA"/>
</dbReference>
<gene>
    <name evidence="1" type="ORF">Moror_6123</name>
</gene>
<name>V2WCH4_MONRO</name>
<reference evidence="1 2" key="1">
    <citation type="journal article" date="2014" name="BMC Genomics">
        <title>Genome and secretome analysis of the hemibiotrophic fungal pathogen, Moniliophthora roreri, which causes frosty pod rot disease of cacao: mechanisms of the biotrophic and necrotrophic phases.</title>
        <authorList>
            <person name="Meinhardt L.W."/>
            <person name="Costa G.G.L."/>
            <person name="Thomazella D.P.T."/>
            <person name="Teixeira P.J.P.L."/>
            <person name="Carazzolle M.F."/>
            <person name="Schuster S.C."/>
            <person name="Carlson J.E."/>
            <person name="Guiltinan M.J."/>
            <person name="Mieczkowski P."/>
            <person name="Farmer A."/>
            <person name="Ramaraj T."/>
            <person name="Crozier J."/>
            <person name="Davis R.E."/>
            <person name="Shao J."/>
            <person name="Melnick R.L."/>
            <person name="Pereira G.A.G."/>
            <person name="Bailey B.A."/>
        </authorList>
    </citation>
    <scope>NUCLEOTIDE SEQUENCE [LARGE SCALE GENOMIC DNA]</scope>
    <source>
        <strain evidence="1 2">MCA 2997</strain>
    </source>
</reference>
<proteinExistence type="predicted"/>
<sequence length="567" mass="65429">MSFQGSSRFTIKGGSFTNMEGTQQVSNVNIQGNLVQYMSQEKRERRIWDEFMQVPLCKIYIKRKVGETDCSRIDLKRKTMRTVNACRTINIVSIQGEDKDLEFLHIAYSGPDASETFQQDFEQFSHVRDVTVAQLFGYNDGQNALPALIFYDALVPVAHIFEQNGFSSLIFTYFQHLVGVTWTVGSKLDFGELWLHPRTGRLCIGPYVDYSGTQFYSASGFKTNSITSNKCPHLPLQIYKDSNALISYLIQTLSIQNIIIGIRWSNRLIREWVPNKDAQFIISFLPGLVYSRTYLEIIAQWPEDINTWYYIPWHPVCLPKEMQENWVDMGDGSVQLPVMPSHIPYLQNQKICFHYDLYPGNKWIKLAESWLLQAHSILSQCGLQRDNMEDYSILDNFWLYLQCEDEQLAQTSSDTSTNWPVYLFLKPVPHPSDPKTVWDSWLQEAKYFWSFDTAGHEEIPKDIQISLGLPSFTWSIEIRHVSWDHVAYDALQQLHIINGFDPTTAEFAQSLGFQILETTGNKNHFEEIKESPQEDAGAIDVDTEFASLLSKLTINLEEDGTDIDRDW</sequence>
<keyword evidence="2" id="KW-1185">Reference proteome</keyword>
<comment type="caution">
    <text evidence="1">The sequence shown here is derived from an EMBL/GenBank/DDBJ whole genome shotgun (WGS) entry which is preliminary data.</text>
</comment>
<dbReference type="KEGG" id="mrr:Moror_6123"/>
<evidence type="ECO:0000313" key="1">
    <source>
        <dbReference type="EMBL" id="ESK84528.1"/>
    </source>
</evidence>
<dbReference type="AlphaFoldDB" id="V2WCH4"/>
<protein>
    <submittedName>
        <fullName evidence="1">Uncharacterized protein</fullName>
    </submittedName>
</protein>
<organism evidence="1 2">
    <name type="scientific">Moniliophthora roreri (strain MCA 2997)</name>
    <name type="common">Cocoa frosty pod rot fungus</name>
    <name type="synonym">Crinipellis roreri</name>
    <dbReference type="NCBI Taxonomy" id="1381753"/>
    <lineage>
        <taxon>Eukaryota</taxon>
        <taxon>Fungi</taxon>
        <taxon>Dikarya</taxon>
        <taxon>Basidiomycota</taxon>
        <taxon>Agaricomycotina</taxon>
        <taxon>Agaricomycetes</taxon>
        <taxon>Agaricomycetidae</taxon>
        <taxon>Agaricales</taxon>
        <taxon>Marasmiineae</taxon>
        <taxon>Marasmiaceae</taxon>
        <taxon>Moniliophthora</taxon>
    </lineage>
</organism>
<evidence type="ECO:0000313" key="2">
    <source>
        <dbReference type="Proteomes" id="UP000017559"/>
    </source>
</evidence>